<name>A0ABP0H3P4_CLALP</name>
<evidence type="ECO:0000313" key="4">
    <source>
        <dbReference type="EMBL" id="CAK8698617.1"/>
    </source>
</evidence>
<dbReference type="SUPFAM" id="SSF74853">
    <property type="entry name" value="Lamin A/C globular tail domain"/>
    <property type="match status" value="1"/>
</dbReference>
<proteinExistence type="predicted"/>
<protein>
    <recommendedName>
        <fullName evidence="3">LTD domain-containing protein</fullName>
    </recommendedName>
</protein>
<feature type="compositionally biased region" description="Pro residues" evidence="2">
    <location>
        <begin position="539"/>
        <end position="550"/>
    </location>
</feature>
<evidence type="ECO:0000313" key="5">
    <source>
        <dbReference type="Proteomes" id="UP001642483"/>
    </source>
</evidence>
<dbReference type="InterPro" id="IPR001322">
    <property type="entry name" value="Lamin_tail_dom"/>
</dbReference>
<reference evidence="4 5" key="1">
    <citation type="submission" date="2024-02" db="EMBL/GenBank/DDBJ databases">
        <authorList>
            <person name="Daric V."/>
            <person name="Darras S."/>
        </authorList>
    </citation>
    <scope>NUCLEOTIDE SEQUENCE [LARGE SCALE GENOMIC DNA]</scope>
</reference>
<feature type="compositionally biased region" description="Low complexity" evidence="2">
    <location>
        <begin position="855"/>
        <end position="865"/>
    </location>
</feature>
<feature type="compositionally biased region" description="Basic and acidic residues" evidence="2">
    <location>
        <begin position="489"/>
        <end position="502"/>
    </location>
</feature>
<feature type="domain" description="LTD" evidence="3">
    <location>
        <begin position="610"/>
        <end position="730"/>
    </location>
</feature>
<dbReference type="Proteomes" id="UP001642483">
    <property type="component" value="Unassembled WGS sequence"/>
</dbReference>
<dbReference type="EMBL" id="CAWYQH010000174">
    <property type="protein sequence ID" value="CAK8698617.1"/>
    <property type="molecule type" value="Genomic_DNA"/>
</dbReference>
<evidence type="ECO:0000259" key="3">
    <source>
        <dbReference type="PROSITE" id="PS51841"/>
    </source>
</evidence>
<evidence type="ECO:0000256" key="1">
    <source>
        <dbReference type="SAM" id="Coils"/>
    </source>
</evidence>
<dbReference type="PROSITE" id="PS51841">
    <property type="entry name" value="LTD"/>
    <property type="match status" value="1"/>
</dbReference>
<dbReference type="InterPro" id="IPR036415">
    <property type="entry name" value="Lamin_tail_dom_sf"/>
</dbReference>
<comment type="caution">
    <text evidence="4">The sequence shown here is derived from an EMBL/GenBank/DDBJ whole genome shotgun (WGS) entry which is preliminary data.</text>
</comment>
<dbReference type="InterPro" id="IPR042840">
    <property type="entry name" value="LMNTD1"/>
</dbReference>
<dbReference type="PANTHER" id="PTHR47012:SF3">
    <property type="entry name" value="LAMIN TAIL DOMAIN CONTAINING 1"/>
    <property type="match status" value="1"/>
</dbReference>
<feature type="coiled-coil region" evidence="1">
    <location>
        <begin position="28"/>
        <end position="181"/>
    </location>
</feature>
<feature type="compositionally biased region" description="Basic and acidic residues" evidence="2">
    <location>
        <begin position="519"/>
        <end position="532"/>
    </location>
</feature>
<feature type="region of interest" description="Disordered" evidence="2">
    <location>
        <begin position="757"/>
        <end position="776"/>
    </location>
</feature>
<keyword evidence="5" id="KW-1185">Reference proteome</keyword>
<feature type="region of interest" description="Disordered" evidence="2">
    <location>
        <begin position="802"/>
        <end position="865"/>
    </location>
</feature>
<keyword evidence="1" id="KW-0175">Coiled coil</keyword>
<feature type="coiled-coil region" evidence="1">
    <location>
        <begin position="289"/>
        <end position="348"/>
    </location>
</feature>
<dbReference type="Pfam" id="PF00932">
    <property type="entry name" value="LTD"/>
    <property type="match status" value="1"/>
</dbReference>
<gene>
    <name evidence="4" type="ORF">CVLEPA_LOCUS32046</name>
</gene>
<sequence>MATKQTDCMGGDADSTLISGRIEEKAELQNLNQRFSNYINVVRRQREKQFNKVTNTVDEQKWRNEIENLRLRYEQQLSEMRTQLEILQCEKNELEATRSKYDSMSSEFEGRFLSLNETVLKQTDQITKLQVALTNKELEVQQAQAQLTAPRTELESCKLERDDLKKRLAEAERRFQTGQKEIFDVQHQLNNYHTRCSHEMLMSQQEISDLHDRLENSRQLILELEETSRKSGQQNGDVSEMMRKARESSEIELRRYMEEAEAKHQLNISEIRLQMEADANNLTSLMETNGKLQADLNNAMTELNLLQSKLSSTESAYKVTQTSLDSERKSFESQRRKLDRKLQETQDLLLIKVRELDCARDANIPLQTEINMLKTLIEEEEKRLGLEGTNYLALKNAVTTCGEMGSSFQTKLLNGHLEKTEKDVTFQTSSASQQMDFKTGSRLNMSSMYESALPRRPSSVPIATRGFTRGPQGTEGAEVFRAPLAGSKFNDEDGKEREDISRNESAASSLIYFEEELDEGGRDLSRRSDERSPGLSRLPPRPSNPTPPRMLPRRPASAVGSRYVHLDAGQGRDYFDAMFNDLRKDTMYTKVTENRVGTDTARVTSSLHQDLINSTSSATGNMKLVEIDEIGRFVRVHNASPTQAEDIGGCLLQQNVAGHPVAVFRFPPRTKLQPGHTATVWSATCNEGIHDPPTHYIWKQLDKWGTGPECTTILCKANGQAVAWMTSAPRISRVSRSYEQHQPDVKNQTREVERLANGLQNRPNHPTSDDADYNGIDADYGRVSLPYPSSYSAGPTLYSETAYAPSPNPVIKREKSSRILPTRTGSAPLRKYVAPPSQQQVSSEKKSSADPCGQPSPKVAPSSAPAFSRSFKDLKEKFSAGVTSTPHLSAWRGSSATSPKGSVKLSLPGTFLSPGDQHRLGMQRLQSHHNLEFLPPMPRAFPPVKPIYTLKGEKSNVILSH</sequence>
<dbReference type="Gene3D" id="2.60.40.1260">
    <property type="entry name" value="Lamin Tail domain"/>
    <property type="match status" value="1"/>
</dbReference>
<feature type="region of interest" description="Disordered" evidence="2">
    <location>
        <begin position="453"/>
        <end position="558"/>
    </location>
</feature>
<dbReference type="PANTHER" id="PTHR47012">
    <property type="entry name" value="LAMIN TAIL DOMAIN-CONTAINING PROTEIN 1"/>
    <property type="match status" value="1"/>
</dbReference>
<accession>A0ABP0H3P4</accession>
<organism evidence="4 5">
    <name type="scientific">Clavelina lepadiformis</name>
    <name type="common">Light-bulb sea squirt</name>
    <name type="synonym">Ascidia lepadiformis</name>
    <dbReference type="NCBI Taxonomy" id="159417"/>
    <lineage>
        <taxon>Eukaryota</taxon>
        <taxon>Metazoa</taxon>
        <taxon>Chordata</taxon>
        <taxon>Tunicata</taxon>
        <taxon>Ascidiacea</taxon>
        <taxon>Aplousobranchia</taxon>
        <taxon>Clavelinidae</taxon>
        <taxon>Clavelina</taxon>
    </lineage>
</organism>
<evidence type="ECO:0000256" key="2">
    <source>
        <dbReference type="SAM" id="MobiDB-lite"/>
    </source>
</evidence>